<dbReference type="EMBL" id="FNQC01000018">
    <property type="protein sequence ID" value="SDZ50139.1"/>
    <property type="molecule type" value="Genomic_DNA"/>
</dbReference>
<proteinExistence type="predicted"/>
<keyword evidence="2" id="KW-1185">Reference proteome</keyword>
<organism evidence="1 2">
    <name type="scientific">Rhodonellum ikkaensis</name>
    <dbReference type="NCBI Taxonomy" id="336829"/>
    <lineage>
        <taxon>Bacteria</taxon>
        <taxon>Pseudomonadati</taxon>
        <taxon>Bacteroidota</taxon>
        <taxon>Cytophagia</taxon>
        <taxon>Cytophagales</taxon>
        <taxon>Cytophagaceae</taxon>
        <taxon>Rhodonellum</taxon>
    </lineage>
</organism>
<accession>A0A1H3TLB8</accession>
<comment type="caution">
    <text evidence="1">The sequence shown here is derived from an EMBL/GenBank/DDBJ whole genome shotgun (WGS) entry which is preliminary data.</text>
</comment>
<name>A0A1H3TLB8_9BACT</name>
<reference evidence="1 2" key="1">
    <citation type="submission" date="2016-10" db="EMBL/GenBank/DDBJ databases">
        <authorList>
            <person name="Varghese N."/>
            <person name="Submissions S."/>
        </authorList>
    </citation>
    <scope>NUCLEOTIDE SEQUENCE [LARGE SCALE GENOMIC DNA]</scope>
    <source>
        <strain evidence="1 2">DSM 17997</strain>
    </source>
</reference>
<sequence>MAGISIGELNAKKNTKDKNTVYELTSLVSFWFFGNISVNFEIISHYKDNLLVKSRTTTKSNRGDFFSKIDWINEQYEISATSYKYELDTALANPFYFSSSKLYFEEPILHAVFMAENYGLSSPIKKKGDYYEVDVNGNKNKFYYLNGKLEKAIMQSPIKNYVIKRKSN</sequence>
<dbReference type="Proteomes" id="UP000199663">
    <property type="component" value="Unassembled WGS sequence"/>
</dbReference>
<gene>
    <name evidence="1" type="ORF">SAMN05444412_11821</name>
</gene>
<dbReference type="Pfam" id="PF19630">
    <property type="entry name" value="DUF6134"/>
    <property type="match status" value="1"/>
</dbReference>
<protein>
    <submittedName>
        <fullName evidence="1">Uncharacterized protein</fullName>
    </submittedName>
</protein>
<evidence type="ECO:0000313" key="1">
    <source>
        <dbReference type="EMBL" id="SDZ50139.1"/>
    </source>
</evidence>
<dbReference type="RefSeq" id="WP_019600029.1">
    <property type="nucleotide sequence ID" value="NZ_FNQC01000018.1"/>
</dbReference>
<evidence type="ECO:0000313" key="2">
    <source>
        <dbReference type="Proteomes" id="UP000199663"/>
    </source>
</evidence>
<dbReference type="InterPro" id="IPR045767">
    <property type="entry name" value="DUF6134"/>
</dbReference>